<evidence type="ECO:0000256" key="1">
    <source>
        <dbReference type="ARBA" id="ARBA00022605"/>
    </source>
</evidence>
<protein>
    <recommendedName>
        <fullName evidence="7">Shikimate kinase</fullName>
        <shortName evidence="7">SK</shortName>
        <ecNumber evidence="7">2.7.1.71</ecNumber>
    </recommendedName>
</protein>
<keyword evidence="9" id="KW-1185">Reference proteome</keyword>
<comment type="catalytic activity">
    <reaction evidence="7">
        <text>shikimate + ATP = 3-phosphoshikimate + ADP + H(+)</text>
        <dbReference type="Rhea" id="RHEA:13121"/>
        <dbReference type="ChEBI" id="CHEBI:15378"/>
        <dbReference type="ChEBI" id="CHEBI:30616"/>
        <dbReference type="ChEBI" id="CHEBI:36208"/>
        <dbReference type="ChEBI" id="CHEBI:145989"/>
        <dbReference type="ChEBI" id="CHEBI:456216"/>
        <dbReference type="EC" id="2.7.1.71"/>
    </reaction>
</comment>
<dbReference type="GO" id="GO:0009423">
    <property type="term" value="P:chorismate biosynthetic process"/>
    <property type="evidence" value="ECO:0007669"/>
    <property type="project" value="UniProtKB-UniRule"/>
</dbReference>
<proteinExistence type="inferred from homology"/>
<feature type="binding site" evidence="7">
    <location>
        <position position="120"/>
    </location>
    <ligand>
        <name>ATP</name>
        <dbReference type="ChEBI" id="CHEBI:30616"/>
    </ligand>
</feature>
<accession>A0A1M5KL40</accession>
<comment type="function">
    <text evidence="7">Catalyzes the specific phosphorylation of the 3-hydroxyl group of shikimic acid using ATP as a cosubstrate.</text>
</comment>
<dbReference type="InterPro" id="IPR027417">
    <property type="entry name" value="P-loop_NTPase"/>
</dbReference>
<dbReference type="UniPathway" id="UPA00053">
    <property type="reaction ID" value="UER00088"/>
</dbReference>
<evidence type="ECO:0000256" key="5">
    <source>
        <dbReference type="ARBA" id="ARBA00022840"/>
    </source>
</evidence>
<comment type="caution">
    <text evidence="7">Lacks conserved residue(s) required for the propagation of feature annotation.</text>
</comment>
<dbReference type="STRING" id="1073325.SAMN05444483_11540"/>
<organism evidence="8 9">
    <name type="scientific">Salegentibacter echinorum</name>
    <dbReference type="NCBI Taxonomy" id="1073325"/>
    <lineage>
        <taxon>Bacteria</taxon>
        <taxon>Pseudomonadati</taxon>
        <taxon>Bacteroidota</taxon>
        <taxon>Flavobacteriia</taxon>
        <taxon>Flavobacteriales</taxon>
        <taxon>Flavobacteriaceae</taxon>
        <taxon>Salegentibacter</taxon>
    </lineage>
</organism>
<comment type="similarity">
    <text evidence="7">Belongs to the shikimate kinase family.</text>
</comment>
<reference evidence="9" key="1">
    <citation type="submission" date="2016-11" db="EMBL/GenBank/DDBJ databases">
        <authorList>
            <person name="Varghese N."/>
            <person name="Submissions S."/>
        </authorList>
    </citation>
    <scope>NUCLEOTIDE SEQUENCE [LARGE SCALE GENOMIC DNA]</scope>
    <source>
        <strain evidence="9">DSM 24579</strain>
    </source>
</reference>
<dbReference type="Pfam" id="PF01202">
    <property type="entry name" value="SKI"/>
    <property type="match status" value="1"/>
</dbReference>
<dbReference type="Gene3D" id="3.40.50.300">
    <property type="entry name" value="P-loop containing nucleotide triphosphate hydrolases"/>
    <property type="match status" value="1"/>
</dbReference>
<keyword evidence="4 7" id="KW-0418">Kinase</keyword>
<keyword evidence="5 7" id="KW-0067">ATP-binding</keyword>
<dbReference type="PANTHER" id="PTHR21087">
    <property type="entry name" value="SHIKIMATE KINASE"/>
    <property type="match status" value="1"/>
</dbReference>
<keyword evidence="7" id="KW-0479">Metal-binding</keyword>
<dbReference type="GO" id="GO:0005524">
    <property type="term" value="F:ATP binding"/>
    <property type="evidence" value="ECO:0007669"/>
    <property type="project" value="UniProtKB-UniRule"/>
</dbReference>
<dbReference type="HAMAP" id="MF_00109">
    <property type="entry name" value="Shikimate_kinase"/>
    <property type="match status" value="1"/>
</dbReference>
<comment type="cofactor">
    <cofactor evidence="7">
        <name>Mg(2+)</name>
        <dbReference type="ChEBI" id="CHEBI:18420"/>
    </cofactor>
    <text evidence="7">Binds 1 Mg(2+) ion per subunit.</text>
</comment>
<feature type="binding site" evidence="7">
    <location>
        <position position="143"/>
    </location>
    <ligand>
        <name>substrate</name>
    </ligand>
</feature>
<feature type="binding site" evidence="7">
    <location>
        <begin position="10"/>
        <end position="15"/>
    </location>
    <ligand>
        <name>ATP</name>
        <dbReference type="ChEBI" id="CHEBI:30616"/>
    </ligand>
</feature>
<evidence type="ECO:0000313" key="8">
    <source>
        <dbReference type="EMBL" id="SHG53552.1"/>
    </source>
</evidence>
<dbReference type="GO" id="GO:0009073">
    <property type="term" value="P:aromatic amino acid family biosynthetic process"/>
    <property type="evidence" value="ECO:0007669"/>
    <property type="project" value="UniProtKB-KW"/>
</dbReference>
<dbReference type="SUPFAM" id="SSF52540">
    <property type="entry name" value="P-loop containing nucleoside triphosphate hydrolases"/>
    <property type="match status" value="1"/>
</dbReference>
<gene>
    <name evidence="7" type="primary">aroK</name>
    <name evidence="8" type="ORF">SAMN05444483_11540</name>
</gene>
<dbReference type="GO" id="GO:0004765">
    <property type="term" value="F:shikimate kinase activity"/>
    <property type="evidence" value="ECO:0007669"/>
    <property type="project" value="UniProtKB-UniRule"/>
</dbReference>
<dbReference type="AlphaFoldDB" id="A0A1M5KL40"/>
<dbReference type="Proteomes" id="UP000183945">
    <property type="component" value="Unassembled WGS sequence"/>
</dbReference>
<dbReference type="EC" id="2.7.1.71" evidence="7"/>
<dbReference type="GO" id="GO:0000287">
    <property type="term" value="F:magnesium ion binding"/>
    <property type="evidence" value="ECO:0007669"/>
    <property type="project" value="UniProtKB-UniRule"/>
</dbReference>
<dbReference type="GO" id="GO:0008652">
    <property type="term" value="P:amino acid biosynthetic process"/>
    <property type="evidence" value="ECO:0007669"/>
    <property type="project" value="UniProtKB-KW"/>
</dbReference>
<sequence>MKIFLTGYMGSGKSVVGRELAKILKYKYVDLDDQIELMQGKKINTIFEERGELYFRKLERQILEDILAQKDKMVISLGGGTPCYGDNFEIINKQENTKTIYLSASVAVLTERLFHEKLQRPVISHLETREALEEFIRKHLFERAFYYNQSEIIIKVDELRVAEVVTKITEKLK</sequence>
<feature type="binding site" evidence="7">
    <location>
        <position position="14"/>
    </location>
    <ligand>
        <name>Mg(2+)</name>
        <dbReference type="ChEBI" id="CHEBI:18420"/>
    </ligand>
</feature>
<keyword evidence="2 7" id="KW-0808">Transferase</keyword>
<feature type="binding site" evidence="7">
    <location>
        <position position="56"/>
    </location>
    <ligand>
        <name>substrate</name>
    </ligand>
</feature>
<comment type="subunit">
    <text evidence="7">Monomer.</text>
</comment>
<evidence type="ECO:0000256" key="4">
    <source>
        <dbReference type="ARBA" id="ARBA00022777"/>
    </source>
</evidence>
<keyword evidence="3 7" id="KW-0547">Nucleotide-binding</keyword>
<keyword evidence="7" id="KW-0460">Magnesium</keyword>
<evidence type="ECO:0000256" key="7">
    <source>
        <dbReference type="HAMAP-Rule" id="MF_00109"/>
    </source>
</evidence>
<evidence type="ECO:0000256" key="3">
    <source>
        <dbReference type="ARBA" id="ARBA00022741"/>
    </source>
</evidence>
<evidence type="ECO:0000313" key="9">
    <source>
        <dbReference type="Proteomes" id="UP000183945"/>
    </source>
</evidence>
<dbReference type="RefSeq" id="WP_072881199.1">
    <property type="nucleotide sequence ID" value="NZ_FQVT01000015.1"/>
</dbReference>
<dbReference type="PRINTS" id="PR01100">
    <property type="entry name" value="SHIKIMTKNASE"/>
</dbReference>
<keyword evidence="7" id="KW-0963">Cytoplasm</keyword>
<dbReference type="GO" id="GO:0005829">
    <property type="term" value="C:cytosol"/>
    <property type="evidence" value="ECO:0007669"/>
    <property type="project" value="TreeGrafter"/>
</dbReference>
<dbReference type="CDD" id="cd00464">
    <property type="entry name" value="SK"/>
    <property type="match status" value="1"/>
</dbReference>
<keyword evidence="1 7" id="KW-0028">Amino-acid biosynthesis</keyword>
<dbReference type="InterPro" id="IPR031322">
    <property type="entry name" value="Shikimate/glucono_kinase"/>
</dbReference>
<feature type="binding site" evidence="7">
    <location>
        <position position="32"/>
    </location>
    <ligand>
        <name>substrate</name>
    </ligand>
</feature>
<dbReference type="OrthoDB" id="9800332at2"/>
<evidence type="ECO:0000256" key="2">
    <source>
        <dbReference type="ARBA" id="ARBA00022679"/>
    </source>
</evidence>
<dbReference type="EMBL" id="FQVT01000015">
    <property type="protein sequence ID" value="SHG53552.1"/>
    <property type="molecule type" value="Genomic_DNA"/>
</dbReference>
<comment type="subcellular location">
    <subcellularLocation>
        <location evidence="7">Cytoplasm</location>
    </subcellularLocation>
</comment>
<dbReference type="InterPro" id="IPR000623">
    <property type="entry name" value="Shikimate_kinase/TSH1"/>
</dbReference>
<name>A0A1M5KL40_SALEC</name>
<keyword evidence="6 7" id="KW-0057">Aromatic amino acid biosynthesis</keyword>
<feature type="binding site" evidence="7">
    <location>
        <position position="79"/>
    </location>
    <ligand>
        <name>substrate</name>
    </ligand>
</feature>
<dbReference type="PANTHER" id="PTHR21087:SF16">
    <property type="entry name" value="SHIKIMATE KINASE 1, CHLOROPLASTIC"/>
    <property type="match status" value="1"/>
</dbReference>
<evidence type="ECO:0000256" key="6">
    <source>
        <dbReference type="ARBA" id="ARBA00023141"/>
    </source>
</evidence>
<comment type="pathway">
    <text evidence="7">Metabolic intermediate biosynthesis; chorismate biosynthesis; chorismate from D-erythrose 4-phosphate and phosphoenolpyruvate: step 5/7.</text>
</comment>